<dbReference type="Proteomes" id="UP000507470">
    <property type="component" value="Unassembled WGS sequence"/>
</dbReference>
<organism evidence="2 3">
    <name type="scientific">Mytilus coruscus</name>
    <name type="common">Sea mussel</name>
    <dbReference type="NCBI Taxonomy" id="42192"/>
    <lineage>
        <taxon>Eukaryota</taxon>
        <taxon>Metazoa</taxon>
        <taxon>Spiralia</taxon>
        <taxon>Lophotrochozoa</taxon>
        <taxon>Mollusca</taxon>
        <taxon>Bivalvia</taxon>
        <taxon>Autobranchia</taxon>
        <taxon>Pteriomorphia</taxon>
        <taxon>Mytilida</taxon>
        <taxon>Mytiloidea</taxon>
        <taxon>Mytilidae</taxon>
        <taxon>Mytilinae</taxon>
        <taxon>Mytilus</taxon>
    </lineage>
</organism>
<proteinExistence type="predicted"/>
<evidence type="ECO:0000259" key="1">
    <source>
        <dbReference type="Pfam" id="PF01823"/>
    </source>
</evidence>
<dbReference type="EMBL" id="CACVKT020006996">
    <property type="protein sequence ID" value="CAC5404633.1"/>
    <property type="molecule type" value="Genomic_DNA"/>
</dbReference>
<protein>
    <recommendedName>
        <fullName evidence="1">MACPF domain-containing protein</fullName>
    </recommendedName>
</protein>
<name>A0A6J8D7D2_MYTCO</name>
<keyword evidence="3" id="KW-1185">Reference proteome</keyword>
<dbReference type="InterPro" id="IPR020864">
    <property type="entry name" value="MACPF"/>
</dbReference>
<dbReference type="Pfam" id="PF01823">
    <property type="entry name" value="MACPF"/>
    <property type="match status" value="1"/>
</dbReference>
<accession>A0A6J8D7D2</accession>
<evidence type="ECO:0000313" key="2">
    <source>
        <dbReference type="EMBL" id="CAC5404633.1"/>
    </source>
</evidence>
<gene>
    <name evidence="2" type="ORF">MCOR_38395</name>
</gene>
<evidence type="ECO:0000313" key="3">
    <source>
        <dbReference type="Proteomes" id="UP000507470"/>
    </source>
</evidence>
<feature type="domain" description="MACPF" evidence="1">
    <location>
        <begin position="115"/>
        <end position="228"/>
    </location>
</feature>
<dbReference type="OrthoDB" id="5950457at2759"/>
<sequence>MYDHWSEYETDTSFSINMVGSASFKGIGISASFSSEFEHVKSHQIEDKSLTTKVQARYVRYTAKVLPDAPLDPSFHSRLLKIASHIRPEVVSTIRKRVTRSRFRNKTSIENNVKIDQVKSSLLQENTMNKFTISLAASVSILSLISVHNSEKFSFTKTEIEKYMKQVTVSDSWTYGGPALNPKNFTLGKWASEIDNDLVPVDRNGFPLDHFITTTALPELSKSLVQELTQSIGTVIMTYYKHNTYPGCTNIDAPNFSYIANVEDRTCHALLTNLSFGGLFQTCEFEGQLINNEDLCTKLRKQKIPKHKITAVKVDTNKHFYTQAKPQNLSTLIHVIVVEFSSHAAMIIYTTAQQNIPAIDVRLLKMQRFLRIVDICLVVCTLIKPTISLHNLNLVRNTIYH</sequence>
<dbReference type="AlphaFoldDB" id="A0A6J8D7D2"/>
<reference evidence="2 3" key="1">
    <citation type="submission" date="2020-06" db="EMBL/GenBank/DDBJ databases">
        <authorList>
            <person name="Li R."/>
            <person name="Bekaert M."/>
        </authorList>
    </citation>
    <scope>NUCLEOTIDE SEQUENCE [LARGE SCALE GENOMIC DNA]</scope>
    <source>
        <strain evidence="3">wild</strain>
    </source>
</reference>